<comment type="caution">
    <text evidence="2">The sequence shown here is derived from an EMBL/GenBank/DDBJ whole genome shotgun (WGS) entry which is preliminary data.</text>
</comment>
<feature type="compositionally biased region" description="Pro residues" evidence="1">
    <location>
        <begin position="67"/>
        <end position="83"/>
    </location>
</feature>
<name>A0ABV0BB03_9SPHN</name>
<dbReference type="RefSeq" id="WP_346247783.1">
    <property type="nucleotide sequence ID" value="NZ_JBDIZK010000010.1"/>
</dbReference>
<evidence type="ECO:0000313" key="3">
    <source>
        <dbReference type="Proteomes" id="UP001427805"/>
    </source>
</evidence>
<organism evidence="2 3">
    <name type="scientific">Sphingomonas rustica</name>
    <dbReference type="NCBI Taxonomy" id="3103142"/>
    <lineage>
        <taxon>Bacteria</taxon>
        <taxon>Pseudomonadati</taxon>
        <taxon>Pseudomonadota</taxon>
        <taxon>Alphaproteobacteria</taxon>
        <taxon>Sphingomonadales</taxon>
        <taxon>Sphingomonadaceae</taxon>
        <taxon>Sphingomonas</taxon>
    </lineage>
</organism>
<dbReference type="Proteomes" id="UP001427805">
    <property type="component" value="Unassembled WGS sequence"/>
</dbReference>
<reference evidence="2 3" key="1">
    <citation type="submission" date="2024-05" db="EMBL/GenBank/DDBJ databases">
        <title>Sphingomonas sp. HF-S3 16S ribosomal RNA gene Genome sequencing and assembly.</title>
        <authorList>
            <person name="Lee H."/>
        </authorList>
    </citation>
    <scope>NUCLEOTIDE SEQUENCE [LARGE SCALE GENOMIC DNA]</scope>
    <source>
        <strain evidence="2 3">HF-S3</strain>
    </source>
</reference>
<dbReference type="EMBL" id="JBDIZK010000010">
    <property type="protein sequence ID" value="MEN3748743.1"/>
    <property type="molecule type" value="Genomic_DNA"/>
</dbReference>
<evidence type="ECO:0000256" key="1">
    <source>
        <dbReference type="SAM" id="MobiDB-lite"/>
    </source>
</evidence>
<dbReference type="Pfam" id="PF06676">
    <property type="entry name" value="DUF1178"/>
    <property type="match status" value="1"/>
</dbReference>
<sequence>MIVFDLKCGTGHVFEAWFGSSTAYEDQRSRGLLACPMCGSADVAKAVMAPNVAAKGNQRSAPAVPAIQPPPAQPPAPADAPPSPELVKAALATLAQLQAKMLEQSQWVGGSFVSRARAMHAGEEDHAPIHGQATPEQARELVEDGIQIAALPFPVIPPEVSN</sequence>
<accession>A0ABV0BB03</accession>
<evidence type="ECO:0000313" key="2">
    <source>
        <dbReference type="EMBL" id="MEN3748743.1"/>
    </source>
</evidence>
<dbReference type="InterPro" id="IPR009562">
    <property type="entry name" value="DUF1178"/>
</dbReference>
<proteinExistence type="predicted"/>
<protein>
    <submittedName>
        <fullName evidence="2">DUF1178 family protein</fullName>
    </submittedName>
</protein>
<gene>
    <name evidence="2" type="ORF">TPR58_16330</name>
</gene>
<dbReference type="PIRSF" id="PIRSF032131">
    <property type="entry name" value="UCP032131"/>
    <property type="match status" value="1"/>
</dbReference>
<feature type="region of interest" description="Disordered" evidence="1">
    <location>
        <begin position="59"/>
        <end position="83"/>
    </location>
</feature>
<keyword evidence="3" id="KW-1185">Reference proteome</keyword>